<dbReference type="AlphaFoldDB" id="F8P9W5"/>
<proteinExistence type="predicted"/>
<gene>
    <name evidence="2" type="ORF">SERLADRAFT_478507</name>
</gene>
<evidence type="ECO:0000313" key="2">
    <source>
        <dbReference type="EMBL" id="EGO19963.1"/>
    </source>
</evidence>
<dbReference type="HOGENOM" id="CLU_044614_3_1_1"/>
<organism>
    <name type="scientific">Serpula lacrymans var. lacrymans (strain S7.9)</name>
    <name type="common">Dry rot fungus</name>
    <dbReference type="NCBI Taxonomy" id="578457"/>
    <lineage>
        <taxon>Eukaryota</taxon>
        <taxon>Fungi</taxon>
        <taxon>Dikarya</taxon>
        <taxon>Basidiomycota</taxon>
        <taxon>Agaricomycotina</taxon>
        <taxon>Agaricomycetes</taxon>
        <taxon>Agaricomycetidae</taxon>
        <taxon>Boletales</taxon>
        <taxon>Coniophorineae</taxon>
        <taxon>Serpulaceae</taxon>
        <taxon>Serpula</taxon>
    </lineage>
</organism>
<keyword evidence="1" id="KW-0472">Membrane</keyword>
<dbReference type="GeneID" id="18821183"/>
<protein>
    <submittedName>
        <fullName evidence="2">Uncharacterized protein</fullName>
    </submittedName>
</protein>
<feature type="transmembrane region" description="Helical" evidence="1">
    <location>
        <begin position="15"/>
        <end position="34"/>
    </location>
</feature>
<keyword evidence="1" id="KW-1133">Transmembrane helix</keyword>
<sequence>MAIPPIAQMTLTSTWIESLLYGCVLFACCIFILLKRRRSQSLRFSNSILILTSVTLFITATVHALLSFLQLLHAFIDPAIASKPHGADTYLMSNPLFVANFILYVANAMVQHLLMIWRLYVIFDYRWKICVLPLIALIANDSCAYTAAFYLSQPTAQQDSIIPPHGFKVFMIFGWLLGFMINLGLTGGIAHRLFRTGKRSLAVVGPDYIGIALIVIESGALMTGCTLVMMSLYFSGNVAGVIAIGVAAQVNTST</sequence>
<dbReference type="RefSeq" id="XP_007323398.1">
    <property type="nucleotide sequence ID" value="XM_007323336.1"/>
</dbReference>
<feature type="transmembrane region" description="Helical" evidence="1">
    <location>
        <begin position="129"/>
        <end position="150"/>
    </location>
</feature>
<dbReference type="KEGG" id="sla:SERLADRAFT_478507"/>
<accession>F8P9W5</accession>
<dbReference type="OrthoDB" id="3357408at2759"/>
<dbReference type="EMBL" id="GL945442">
    <property type="protein sequence ID" value="EGO19963.1"/>
    <property type="molecule type" value="Genomic_DNA"/>
</dbReference>
<feature type="transmembrane region" description="Helical" evidence="1">
    <location>
        <begin position="201"/>
        <end position="221"/>
    </location>
</feature>
<feature type="transmembrane region" description="Helical" evidence="1">
    <location>
        <begin position="96"/>
        <end position="117"/>
    </location>
</feature>
<feature type="transmembrane region" description="Helical" evidence="1">
    <location>
        <begin position="170"/>
        <end position="189"/>
    </location>
</feature>
<feature type="transmembrane region" description="Helical" evidence="1">
    <location>
        <begin position="227"/>
        <end position="248"/>
    </location>
</feature>
<name>F8P9W5_SERL9</name>
<feature type="non-terminal residue" evidence="2">
    <location>
        <position position="254"/>
    </location>
</feature>
<reference evidence="2" key="1">
    <citation type="submission" date="2011-04" db="EMBL/GenBank/DDBJ databases">
        <title>Evolution of plant cell wall degrading machinery underlies the functional diversity of forest fungi.</title>
        <authorList>
            <consortium name="US DOE Joint Genome Institute (JGI-PGF)"/>
            <person name="Eastwood D.C."/>
            <person name="Floudas D."/>
            <person name="Binder M."/>
            <person name="Majcherczyk A."/>
            <person name="Schneider P."/>
            <person name="Aerts A."/>
            <person name="Asiegbu F.O."/>
            <person name="Baker S.E."/>
            <person name="Barry K."/>
            <person name="Bendiksby M."/>
            <person name="Blumentritt M."/>
            <person name="Coutinho P.M."/>
            <person name="Cullen D."/>
            <person name="Cullen D."/>
            <person name="Gathman A."/>
            <person name="Goodell B."/>
            <person name="Henrissat B."/>
            <person name="Ihrmark K."/>
            <person name="Kauserud H."/>
            <person name="Kohler A."/>
            <person name="LaButti K."/>
            <person name="Lapidus A."/>
            <person name="Lavin J.L."/>
            <person name="Lee Y.-H."/>
            <person name="Lindquist E."/>
            <person name="Lilly W."/>
            <person name="Lucas S."/>
            <person name="Morin E."/>
            <person name="Murat C."/>
            <person name="Oguiza J.A."/>
            <person name="Park J."/>
            <person name="Pisabarro A.G."/>
            <person name="Riley R."/>
            <person name="Rosling A."/>
            <person name="Salamov A."/>
            <person name="Schmidt O."/>
            <person name="Schmutz J."/>
            <person name="Skrede I."/>
            <person name="Stenlid J."/>
            <person name="Wiebenga A."/>
            <person name="Xie X."/>
            <person name="Kues U."/>
            <person name="Hibbett D.S."/>
            <person name="Hoffmeister D."/>
            <person name="Hogberg N."/>
            <person name="Martin F."/>
            <person name="Grigoriev I.V."/>
            <person name="Watkinson S.C."/>
        </authorList>
    </citation>
    <scope>NUCLEOTIDE SEQUENCE</scope>
    <source>
        <strain evidence="2">S7.9</strain>
    </source>
</reference>
<keyword evidence="1" id="KW-0812">Transmembrane</keyword>
<dbReference type="Proteomes" id="UP000008064">
    <property type="component" value="Unassembled WGS sequence"/>
</dbReference>
<evidence type="ECO:0000256" key="1">
    <source>
        <dbReference type="SAM" id="Phobius"/>
    </source>
</evidence>
<feature type="transmembrane region" description="Helical" evidence="1">
    <location>
        <begin position="46"/>
        <end position="76"/>
    </location>
</feature>